<comment type="caution">
    <text evidence="3">The sequence shown here is derived from an EMBL/GenBank/DDBJ whole genome shotgun (WGS) entry which is preliminary data.</text>
</comment>
<dbReference type="InterPro" id="IPR041577">
    <property type="entry name" value="RT_RNaseH_2"/>
</dbReference>
<dbReference type="InterPro" id="IPR050951">
    <property type="entry name" value="Retrovirus_Pol_polyprotein"/>
</dbReference>
<dbReference type="EMBL" id="BLXT01002583">
    <property type="protein sequence ID" value="GFN95914.1"/>
    <property type="molecule type" value="Genomic_DNA"/>
</dbReference>
<keyword evidence="4" id="KW-1185">Reference proteome</keyword>
<dbReference type="PANTHER" id="PTHR37984:SF5">
    <property type="entry name" value="PROTEIN NYNRIN-LIKE"/>
    <property type="match status" value="1"/>
</dbReference>
<evidence type="ECO:0000259" key="2">
    <source>
        <dbReference type="Pfam" id="PF17919"/>
    </source>
</evidence>
<name>A0AAV3ZJT2_9GAST</name>
<feature type="domain" description="Reverse transcriptase/retrotransposon-derived protein RNase H-like" evidence="2">
    <location>
        <begin position="9"/>
        <end position="94"/>
    </location>
</feature>
<proteinExistence type="predicted"/>
<dbReference type="InterPro" id="IPR043502">
    <property type="entry name" value="DNA/RNA_pol_sf"/>
</dbReference>
<keyword evidence="1" id="KW-0511">Multifunctional enzyme</keyword>
<evidence type="ECO:0000256" key="1">
    <source>
        <dbReference type="ARBA" id="ARBA00023268"/>
    </source>
</evidence>
<dbReference type="Proteomes" id="UP000735302">
    <property type="component" value="Unassembled WGS sequence"/>
</dbReference>
<dbReference type="GO" id="GO:0003824">
    <property type="term" value="F:catalytic activity"/>
    <property type="evidence" value="ECO:0007669"/>
    <property type="project" value="UniProtKB-KW"/>
</dbReference>
<gene>
    <name evidence="3" type="ORF">PoB_002242000</name>
</gene>
<dbReference type="PANTHER" id="PTHR37984">
    <property type="entry name" value="PROTEIN CBG26694"/>
    <property type="match status" value="1"/>
</dbReference>
<dbReference type="AlphaFoldDB" id="A0AAV3ZJT2"/>
<reference evidence="3 4" key="1">
    <citation type="journal article" date="2021" name="Elife">
        <title>Chloroplast acquisition without the gene transfer in kleptoplastic sea slugs, Plakobranchus ocellatus.</title>
        <authorList>
            <person name="Maeda T."/>
            <person name="Takahashi S."/>
            <person name="Yoshida T."/>
            <person name="Shimamura S."/>
            <person name="Takaki Y."/>
            <person name="Nagai Y."/>
            <person name="Toyoda A."/>
            <person name="Suzuki Y."/>
            <person name="Arimoto A."/>
            <person name="Ishii H."/>
            <person name="Satoh N."/>
            <person name="Nishiyama T."/>
            <person name="Hasebe M."/>
            <person name="Maruyama T."/>
            <person name="Minagawa J."/>
            <person name="Obokata J."/>
            <person name="Shigenobu S."/>
        </authorList>
    </citation>
    <scope>NUCLEOTIDE SEQUENCE [LARGE SCALE GENOMIC DNA]</scope>
</reference>
<dbReference type="Pfam" id="PF17919">
    <property type="entry name" value="RT_RNaseH_2"/>
    <property type="match status" value="1"/>
</dbReference>
<organism evidence="3 4">
    <name type="scientific">Plakobranchus ocellatus</name>
    <dbReference type="NCBI Taxonomy" id="259542"/>
    <lineage>
        <taxon>Eukaryota</taxon>
        <taxon>Metazoa</taxon>
        <taxon>Spiralia</taxon>
        <taxon>Lophotrochozoa</taxon>
        <taxon>Mollusca</taxon>
        <taxon>Gastropoda</taxon>
        <taxon>Heterobranchia</taxon>
        <taxon>Euthyneura</taxon>
        <taxon>Panpulmonata</taxon>
        <taxon>Sacoglossa</taxon>
        <taxon>Placobranchoidea</taxon>
        <taxon>Plakobranchidae</taxon>
        <taxon>Plakobranchus</taxon>
    </lineage>
</organism>
<sequence length="95" mass="10668">METEKGRAKGFHQSKTLLTSDKLLVQYDPQKQLVISYDVSAYGAGAVPVHKLEDNPEHPIAYAARSLNSVERNYAQIDREGLTATFAVTKFHKYN</sequence>
<dbReference type="SUPFAM" id="SSF56672">
    <property type="entry name" value="DNA/RNA polymerases"/>
    <property type="match status" value="1"/>
</dbReference>
<evidence type="ECO:0000313" key="4">
    <source>
        <dbReference type="Proteomes" id="UP000735302"/>
    </source>
</evidence>
<protein>
    <submittedName>
        <fullName evidence="3">Retrovirus-related pol polyprotein from transposon 297</fullName>
    </submittedName>
</protein>
<accession>A0AAV3ZJT2</accession>
<evidence type="ECO:0000313" key="3">
    <source>
        <dbReference type="EMBL" id="GFN95914.1"/>
    </source>
</evidence>